<dbReference type="AlphaFoldDB" id="A0A1M6HFN8"/>
<dbReference type="OrthoDB" id="1493596at2"/>
<organism evidence="1 2">
    <name type="scientific">Flavobacterium haoranii</name>
    <dbReference type="NCBI Taxonomy" id="683124"/>
    <lineage>
        <taxon>Bacteria</taxon>
        <taxon>Pseudomonadati</taxon>
        <taxon>Bacteroidota</taxon>
        <taxon>Flavobacteriia</taxon>
        <taxon>Flavobacteriales</taxon>
        <taxon>Flavobacteriaceae</taxon>
        <taxon>Flavobacterium</taxon>
    </lineage>
</organism>
<evidence type="ECO:0000313" key="2">
    <source>
        <dbReference type="Proteomes" id="UP000184232"/>
    </source>
</evidence>
<proteinExistence type="predicted"/>
<protein>
    <recommendedName>
        <fullName evidence="3">DUF4468 domain-containing protein</fullName>
    </recommendedName>
</protein>
<dbReference type="Proteomes" id="UP000184232">
    <property type="component" value="Unassembled WGS sequence"/>
</dbReference>
<sequence>MNKNLIIVFLLLHLISIFSYGQKSNYSSTTELYGYYQKGQNFKTIHPKIEDYEALMAWNGFIFSRTEKVSEQDYKLIFSKKYEDGFALKIQIHYQFMKSYFRIKIEKMEVILANGDVLNYTENLSNPTIKNQYEKMYQWFVMELIKKINPLKTFTKEEFQQAINNNNKP</sequence>
<gene>
    <name evidence="1" type="ORF">SAMN05444337_1531</name>
</gene>
<keyword evidence="2" id="KW-1185">Reference proteome</keyword>
<evidence type="ECO:0008006" key="3">
    <source>
        <dbReference type="Google" id="ProtNLM"/>
    </source>
</evidence>
<dbReference type="EMBL" id="FQZH01000002">
    <property type="protein sequence ID" value="SHJ20963.1"/>
    <property type="molecule type" value="Genomic_DNA"/>
</dbReference>
<reference evidence="1 2" key="1">
    <citation type="submission" date="2016-11" db="EMBL/GenBank/DDBJ databases">
        <authorList>
            <person name="Jaros S."/>
            <person name="Januszkiewicz K."/>
            <person name="Wedrychowicz H."/>
        </authorList>
    </citation>
    <scope>NUCLEOTIDE SEQUENCE [LARGE SCALE GENOMIC DNA]</scope>
    <source>
        <strain evidence="1 2">DSM 22807</strain>
    </source>
</reference>
<accession>A0A1M6HFN8</accession>
<dbReference type="STRING" id="683124.SAMN05444337_1531"/>
<dbReference type="RefSeq" id="WP_072783657.1">
    <property type="nucleotide sequence ID" value="NZ_CP045292.1"/>
</dbReference>
<name>A0A1M6HFN8_9FLAO</name>
<evidence type="ECO:0000313" key="1">
    <source>
        <dbReference type="EMBL" id="SHJ20963.1"/>
    </source>
</evidence>